<sequence length="117" mass="13572">MNGYANFIKLEYLEWINNSFTLAYVPTKLYCNAATVISTEIAKDDIHFKTKYTNRKCLNTKIGFKSTELDMYPCYKSNFDFGLNNNSIEAFLLFSVAYGIINNMALKIKSIYRIFII</sequence>
<dbReference type="EMBL" id="LJDB01000038">
    <property type="protein sequence ID" value="ONI41417.1"/>
    <property type="molecule type" value="Genomic_DNA"/>
</dbReference>
<evidence type="ECO:0000313" key="1">
    <source>
        <dbReference type="EMBL" id="ONI41417.1"/>
    </source>
</evidence>
<keyword evidence="2" id="KW-1185">Reference proteome</keyword>
<organism evidence="1 2">
    <name type="scientific">Candidatus Epulonipiscium fishelsonii</name>
    <dbReference type="NCBI Taxonomy" id="77094"/>
    <lineage>
        <taxon>Bacteria</taxon>
        <taxon>Bacillati</taxon>
        <taxon>Bacillota</taxon>
        <taxon>Clostridia</taxon>
        <taxon>Lachnospirales</taxon>
        <taxon>Lachnospiraceae</taxon>
        <taxon>Candidatus Epulonipiscium</taxon>
    </lineage>
</organism>
<name>A0ACC8XE95_9FIRM</name>
<dbReference type="Proteomes" id="UP000188605">
    <property type="component" value="Unassembled WGS sequence"/>
</dbReference>
<accession>A0ACC8XE95</accession>
<reference evidence="1" key="1">
    <citation type="submission" date="2016-08" db="EMBL/GenBank/DDBJ databases">
        <authorList>
            <person name="Ngugi D.K."/>
            <person name="Miyake S."/>
            <person name="Stingl U."/>
        </authorList>
    </citation>
    <scope>NUCLEOTIDE SEQUENCE</scope>
    <source>
        <strain evidence="1">SCG-B11WGA-EpuloA1</strain>
    </source>
</reference>
<protein>
    <submittedName>
        <fullName evidence="1">Uncharacterized protein</fullName>
    </submittedName>
</protein>
<gene>
    <name evidence="1" type="ORF">AN396_03610</name>
</gene>
<evidence type="ECO:0000313" key="2">
    <source>
        <dbReference type="Proteomes" id="UP000188605"/>
    </source>
</evidence>
<comment type="caution">
    <text evidence="1">The sequence shown here is derived from an EMBL/GenBank/DDBJ whole genome shotgun (WGS) entry which is preliminary data.</text>
</comment>
<proteinExistence type="predicted"/>